<organism evidence="1 2">
    <name type="scientific">Gynuella sunshinyii YC6258</name>
    <dbReference type="NCBI Taxonomy" id="1445510"/>
    <lineage>
        <taxon>Bacteria</taxon>
        <taxon>Pseudomonadati</taxon>
        <taxon>Pseudomonadota</taxon>
        <taxon>Gammaproteobacteria</taxon>
        <taxon>Oceanospirillales</taxon>
        <taxon>Saccharospirillaceae</taxon>
        <taxon>Gynuella</taxon>
    </lineage>
</organism>
<dbReference type="KEGG" id="gsn:YC6258_03900"/>
<gene>
    <name evidence="1" type="ORF">YC6258_03900</name>
</gene>
<dbReference type="EMBL" id="CP007142">
    <property type="protein sequence ID" value="AJQ95936.1"/>
    <property type="molecule type" value="Genomic_DNA"/>
</dbReference>
<dbReference type="Proteomes" id="UP000032266">
    <property type="component" value="Chromosome"/>
</dbReference>
<evidence type="ECO:0000313" key="1">
    <source>
        <dbReference type="EMBL" id="AJQ95936.1"/>
    </source>
</evidence>
<protein>
    <submittedName>
        <fullName evidence="1">Uncharacterized protein</fullName>
    </submittedName>
</protein>
<sequence length="66" mass="7842">MFFMLSFQESSFSIFSCSNLSFNPIFEKLFQKMAFCRMTRFSIKAEGSFSNLETMPVICHMTFRHF</sequence>
<proteinExistence type="predicted"/>
<accession>A0A0C5VNP7</accession>
<reference evidence="1 2" key="1">
    <citation type="submission" date="2014-01" db="EMBL/GenBank/DDBJ databases">
        <title>Full genme sequencing of cellulolytic bacterium Gynuella sunshinyii YC6258T gen. nov., sp. nov.</title>
        <authorList>
            <person name="Khan H."/>
            <person name="Chung E.J."/>
            <person name="Chung Y.R."/>
        </authorList>
    </citation>
    <scope>NUCLEOTIDE SEQUENCE [LARGE SCALE GENOMIC DNA]</scope>
    <source>
        <strain evidence="1 2">YC6258</strain>
    </source>
</reference>
<evidence type="ECO:0000313" key="2">
    <source>
        <dbReference type="Proteomes" id="UP000032266"/>
    </source>
</evidence>
<keyword evidence="2" id="KW-1185">Reference proteome</keyword>
<dbReference type="HOGENOM" id="CLU_2825096_0_0_6"/>
<dbReference type="AlphaFoldDB" id="A0A0C5VNP7"/>
<name>A0A0C5VNP7_9GAMM</name>